<dbReference type="InterPro" id="IPR023393">
    <property type="entry name" value="START-like_dom_sf"/>
</dbReference>
<dbReference type="SUPFAM" id="SSF55961">
    <property type="entry name" value="Bet v1-like"/>
    <property type="match status" value="1"/>
</dbReference>
<dbReference type="EMBL" id="BAAAFG010000016">
    <property type="protein sequence ID" value="GAA0873375.1"/>
    <property type="molecule type" value="Genomic_DNA"/>
</dbReference>
<organism evidence="1 2">
    <name type="scientific">Gangjinia marincola</name>
    <dbReference type="NCBI Taxonomy" id="578463"/>
    <lineage>
        <taxon>Bacteria</taxon>
        <taxon>Pseudomonadati</taxon>
        <taxon>Bacteroidota</taxon>
        <taxon>Flavobacteriia</taxon>
        <taxon>Flavobacteriales</taxon>
        <taxon>Flavobacteriaceae</taxon>
        <taxon>Gangjinia</taxon>
    </lineage>
</organism>
<sequence>MKKRIETVNQVNAPLAKVWAKVEPGTHMDKWMPIIETCSVEGNKRVCTTPEGATLYETIQADAENKVFKYSIDKQDFMPISDIEGTITLRENGDNTTMHWDVDFEISEENEPAFPEIKKNIEGIYQMAAVSLAEFANA</sequence>
<dbReference type="PANTHER" id="PTHR39332">
    <property type="entry name" value="BLL4707 PROTEIN"/>
    <property type="match status" value="1"/>
</dbReference>
<comment type="caution">
    <text evidence="1">The sequence shown here is derived from an EMBL/GenBank/DDBJ whole genome shotgun (WGS) entry which is preliminary data.</text>
</comment>
<dbReference type="Pfam" id="PF10604">
    <property type="entry name" value="Polyketide_cyc2"/>
    <property type="match status" value="1"/>
</dbReference>
<name>A0ABN1MJH4_9FLAO</name>
<reference evidence="1 2" key="1">
    <citation type="journal article" date="2019" name="Int. J. Syst. Evol. Microbiol.">
        <title>The Global Catalogue of Microorganisms (GCM) 10K type strain sequencing project: providing services to taxonomists for standard genome sequencing and annotation.</title>
        <authorList>
            <consortium name="The Broad Institute Genomics Platform"/>
            <consortium name="The Broad Institute Genome Sequencing Center for Infectious Disease"/>
            <person name="Wu L."/>
            <person name="Ma J."/>
        </authorList>
    </citation>
    <scope>NUCLEOTIDE SEQUENCE [LARGE SCALE GENOMIC DNA]</scope>
    <source>
        <strain evidence="1 2">JCM 16082</strain>
    </source>
</reference>
<dbReference type="PANTHER" id="PTHR39332:SF7">
    <property type="entry name" value="SRPBCC FAMILY PROTEIN"/>
    <property type="match status" value="1"/>
</dbReference>
<protein>
    <recommendedName>
        <fullName evidence="3">SRPBCC family protein</fullName>
    </recommendedName>
</protein>
<evidence type="ECO:0000313" key="2">
    <source>
        <dbReference type="Proteomes" id="UP001500507"/>
    </source>
</evidence>
<dbReference type="Proteomes" id="UP001500507">
    <property type="component" value="Unassembled WGS sequence"/>
</dbReference>
<dbReference type="Gene3D" id="3.30.530.20">
    <property type="match status" value="1"/>
</dbReference>
<proteinExistence type="predicted"/>
<keyword evidence="2" id="KW-1185">Reference proteome</keyword>
<accession>A0ABN1MJH4</accession>
<dbReference type="CDD" id="cd07821">
    <property type="entry name" value="PYR_PYL_RCAR_like"/>
    <property type="match status" value="1"/>
</dbReference>
<dbReference type="RefSeq" id="WP_343768304.1">
    <property type="nucleotide sequence ID" value="NZ_BAAAFG010000016.1"/>
</dbReference>
<evidence type="ECO:0000313" key="1">
    <source>
        <dbReference type="EMBL" id="GAA0873375.1"/>
    </source>
</evidence>
<gene>
    <name evidence="1" type="ORF">GCM10009117_25220</name>
</gene>
<dbReference type="InterPro" id="IPR019587">
    <property type="entry name" value="Polyketide_cyclase/dehydratase"/>
</dbReference>
<evidence type="ECO:0008006" key="3">
    <source>
        <dbReference type="Google" id="ProtNLM"/>
    </source>
</evidence>